<sequence length="356" mass="43805">MIIDCHININSEWQYLPWKQINGRLILIQKKILEASKQYDLKLLNNTQNILLNSSEVRIFAIHKIVNNINEYYKKYNNESYLFNDIDKYYLFKYLFNHNSLLKTKLKFLAEKIKEYLIYLCIGPEWKVRLKPFKYAENKINTFLNNNRQTLNWDKMINNIRWSPYICNHILYWIKNKFFVQCDIFKYLPNLLLKICELNKVWNKIKAIKFKCLGCFLKNKYIKQNRKILYMLLLQNKANKYYYDSVNILNHIKSKFYKKNSLNRLRFNRRLSWFNIVNITSIVLHSKLCDYIYLLNYSFINTIIKKINFLLSYLKIRKNYHFVIFSAHYYKLDLYNILYKKITLNFLYQYLFKIDR</sequence>
<accession>A0A1C9CD94</accession>
<geneLocation type="plastid" evidence="2"/>
<dbReference type="AlphaFoldDB" id="A0A1C9CD94"/>
<reference evidence="2" key="1">
    <citation type="journal article" date="2016" name="BMC Biol.">
        <title>Parallel evolution of highly conserved plastid genome architecture in red seaweeds and seed plants.</title>
        <authorList>
            <person name="Lee J."/>
            <person name="Cho C.H."/>
            <person name="Park S.I."/>
            <person name="Choi J.W."/>
            <person name="Song H.S."/>
            <person name="West J.A."/>
            <person name="Bhattacharya D."/>
            <person name="Yoon H.S."/>
        </authorList>
    </citation>
    <scope>NUCLEOTIDE SEQUENCE</scope>
</reference>
<dbReference type="InterPro" id="IPR025960">
    <property type="entry name" value="RVT_N"/>
</dbReference>
<name>A0A1C9CD94_CERJP</name>
<dbReference type="EMBL" id="KX284719">
    <property type="protein sequence ID" value="AOM66332.1"/>
    <property type="molecule type" value="Genomic_DNA"/>
</dbReference>
<dbReference type="RefSeq" id="YP_009296989.1">
    <property type="nucleotide sequence ID" value="NC_031174.1"/>
</dbReference>
<keyword evidence="2" id="KW-0934">Plastid</keyword>
<dbReference type="GeneID" id="29073585"/>
<evidence type="ECO:0000259" key="1">
    <source>
        <dbReference type="Pfam" id="PF13655"/>
    </source>
</evidence>
<feature type="domain" description="Reverse transcriptase N-terminal" evidence="1">
    <location>
        <begin position="13"/>
        <end position="68"/>
    </location>
</feature>
<proteinExistence type="predicted"/>
<gene>
    <name evidence="2" type="primary">orf357</name>
    <name evidence="2" type="ORF">Ceram_056</name>
</gene>
<evidence type="ECO:0000313" key="2">
    <source>
        <dbReference type="EMBL" id="AOM66332.1"/>
    </source>
</evidence>
<protein>
    <recommendedName>
        <fullName evidence="1">Reverse transcriptase N-terminal domain-containing protein</fullName>
    </recommendedName>
</protein>
<dbReference type="Pfam" id="PF13655">
    <property type="entry name" value="RVT_N"/>
    <property type="match status" value="1"/>
</dbReference>
<organism evidence="2">
    <name type="scientific">Ceramothamnion japonicum</name>
    <name type="common">Red alga</name>
    <name type="synonym">Ceramium japonicum</name>
    <dbReference type="NCBI Taxonomy" id="218448"/>
    <lineage>
        <taxon>Eukaryota</taxon>
        <taxon>Rhodophyta</taxon>
        <taxon>Florideophyceae</taxon>
        <taxon>Rhodymeniophycidae</taxon>
        <taxon>Ceramiales</taxon>
        <taxon>Ceramiaceae</taxon>
        <taxon>Ceramothamnion</taxon>
    </lineage>
</organism>